<evidence type="ECO:0000313" key="1">
    <source>
        <dbReference type="EMBL" id="ORL58667.1"/>
    </source>
</evidence>
<sequence>MNSHTSLPRALRRIRLEPPALSRLIAPARALDLADSWEIDVERIEELEELPLPRLDLLTWLGCIQAHPHSDPSWSQYTFVTLALQAHHTFEMMHAPGMVSSMSVRPGDLFAFQPENLHWIRADGDVGFLSLQWAIPRDDFREVYREIRRGLADAGLRSVKVPTALSSWKATIGEEWL</sequence>
<protein>
    <submittedName>
        <fullName evidence="1">Uncharacterized protein</fullName>
    </submittedName>
</protein>
<dbReference type="OrthoDB" id="6957392at2"/>
<name>A0A1X0ZN04_PSEPU</name>
<organism evidence="1 2">
    <name type="scientific">Pseudomonas putida</name>
    <name type="common">Arthrobacter siderocapsulatus</name>
    <dbReference type="NCBI Taxonomy" id="303"/>
    <lineage>
        <taxon>Bacteria</taxon>
        <taxon>Pseudomonadati</taxon>
        <taxon>Pseudomonadota</taxon>
        <taxon>Gammaproteobacteria</taxon>
        <taxon>Pseudomonadales</taxon>
        <taxon>Pseudomonadaceae</taxon>
        <taxon>Pseudomonas</taxon>
    </lineage>
</organism>
<comment type="caution">
    <text evidence="1">The sequence shown here is derived from an EMBL/GenBank/DDBJ whole genome shotgun (WGS) entry which is preliminary data.</text>
</comment>
<dbReference type="Proteomes" id="UP000193675">
    <property type="component" value="Unassembled WGS sequence"/>
</dbReference>
<accession>A0A1X0ZN04</accession>
<dbReference type="EMBL" id="NBWC01000049">
    <property type="protein sequence ID" value="ORL58667.1"/>
    <property type="molecule type" value="Genomic_DNA"/>
</dbReference>
<dbReference type="AlphaFoldDB" id="A0A1X0ZN04"/>
<reference evidence="1 2" key="1">
    <citation type="submission" date="2017-04" db="EMBL/GenBank/DDBJ databases">
        <title>Presence of VIM-2 positive Pseudomonas species in chickens and their surrounding environment.</title>
        <authorList>
            <person name="Zhang R."/>
        </authorList>
    </citation>
    <scope>NUCLEOTIDE SEQUENCE [LARGE SCALE GENOMIC DNA]</scope>
    <source>
        <strain evidence="1 2">DZ-C18</strain>
    </source>
</reference>
<evidence type="ECO:0000313" key="2">
    <source>
        <dbReference type="Proteomes" id="UP000193675"/>
    </source>
</evidence>
<proteinExistence type="predicted"/>
<gene>
    <name evidence="1" type="ORF">B7H17_24350</name>
</gene>